<organism evidence="3 4">
    <name type="scientific">Crystallibacter crystallopoietes</name>
    <dbReference type="NCBI Taxonomy" id="37928"/>
    <lineage>
        <taxon>Bacteria</taxon>
        <taxon>Bacillati</taxon>
        <taxon>Actinomycetota</taxon>
        <taxon>Actinomycetes</taxon>
        <taxon>Micrococcales</taxon>
        <taxon>Micrococcaceae</taxon>
        <taxon>Crystallibacter</taxon>
    </lineage>
</organism>
<dbReference type="Pfam" id="PF00581">
    <property type="entry name" value="Rhodanese"/>
    <property type="match status" value="2"/>
</dbReference>
<keyword evidence="3" id="KW-0808">Transferase</keyword>
<dbReference type="Gene3D" id="3.40.250.10">
    <property type="entry name" value="Rhodanese-like domain"/>
    <property type="match status" value="2"/>
</dbReference>
<dbReference type="Gene3D" id="3.60.15.10">
    <property type="entry name" value="Ribonuclease Z/Hydroxyacylglutathione hydrolase-like"/>
    <property type="match status" value="1"/>
</dbReference>
<proteinExistence type="predicted"/>
<sequence length="458" mass="48747">MILNQYHLSSLSLSSYLIGDETSGNAVVVDPQRDIDQYLDDASRNNLTIVGVIDTHFHADFVAGHLELAAATGAWIGLGARAEAAYDFRKLHHGEKISLGEVELEIHETPGHTWESITVLVRERATDKTPHAALTGDTLFIGDVGRPDLAASVGADPVELARALYHSVHDDLMKLDGSVRLLPAHTAGSACGKNLSAERESTIGVQQAANPSVQPMSEDEFVTLITSGQPSAPTYFATDARLNCSRHPVMASRLHPAALPVDALERALSSGARILDARTPDLFAAGHLAGSINVGVDGRFEETAGMFFDHRDVIVIVAEPDREADVQLGLARIGCDRVVGFVPNLPELLAAQPQLAGSTDRVRADALDGALADPDTVVLDVRNAGEREDGAIPGTQHIPLAELPQRHHELPADKRIVVHCASGWRSSVAASALKSLGYTSVADVAGGYNAWAQHHQAA</sequence>
<dbReference type="GO" id="GO:0006749">
    <property type="term" value="P:glutathione metabolic process"/>
    <property type="evidence" value="ECO:0007669"/>
    <property type="project" value="InterPro"/>
</dbReference>
<dbReference type="PANTHER" id="PTHR43084">
    <property type="entry name" value="PERSULFIDE DIOXYGENASE ETHE1"/>
    <property type="match status" value="1"/>
</dbReference>
<dbReference type="InterPro" id="IPR051682">
    <property type="entry name" value="Mito_Persulfide_Diox"/>
</dbReference>
<dbReference type="GO" id="GO:0046872">
    <property type="term" value="F:metal ion binding"/>
    <property type="evidence" value="ECO:0007669"/>
    <property type="project" value="UniProtKB-KW"/>
</dbReference>
<feature type="domain" description="Rhodanese" evidence="2">
    <location>
        <begin position="372"/>
        <end position="456"/>
    </location>
</feature>
<dbReference type="SMART" id="SM00849">
    <property type="entry name" value="Lactamase_B"/>
    <property type="match status" value="1"/>
</dbReference>
<reference evidence="3 4" key="1">
    <citation type="submission" date="2016-10" db="EMBL/GenBank/DDBJ databases">
        <authorList>
            <person name="de Groot N.N."/>
        </authorList>
    </citation>
    <scope>NUCLEOTIDE SEQUENCE [LARGE SCALE GENOMIC DNA]</scope>
    <source>
        <strain evidence="3 4">DSM 20117</strain>
    </source>
</reference>
<dbReference type="OrthoDB" id="3196337at2"/>
<name>A0A1H1B516_9MICC</name>
<dbReference type="GO" id="GO:0070813">
    <property type="term" value="P:hydrogen sulfide metabolic process"/>
    <property type="evidence" value="ECO:0007669"/>
    <property type="project" value="TreeGrafter"/>
</dbReference>
<dbReference type="AlphaFoldDB" id="A0A1H1B516"/>
<dbReference type="GO" id="GO:0050313">
    <property type="term" value="F:sulfur dioxygenase activity"/>
    <property type="evidence" value="ECO:0007669"/>
    <property type="project" value="InterPro"/>
</dbReference>
<evidence type="ECO:0000313" key="4">
    <source>
        <dbReference type="Proteomes" id="UP000181917"/>
    </source>
</evidence>
<dbReference type="InterPro" id="IPR001279">
    <property type="entry name" value="Metallo-B-lactamas"/>
</dbReference>
<evidence type="ECO:0000256" key="1">
    <source>
        <dbReference type="ARBA" id="ARBA00022723"/>
    </source>
</evidence>
<dbReference type="Proteomes" id="UP000181917">
    <property type="component" value="Unassembled WGS sequence"/>
</dbReference>
<dbReference type="CDD" id="cd00158">
    <property type="entry name" value="RHOD"/>
    <property type="match status" value="1"/>
</dbReference>
<evidence type="ECO:0000313" key="3">
    <source>
        <dbReference type="EMBL" id="SDQ47025.1"/>
    </source>
</evidence>
<keyword evidence="1" id="KW-0479">Metal-binding</keyword>
<dbReference type="InterPro" id="IPR001763">
    <property type="entry name" value="Rhodanese-like_dom"/>
</dbReference>
<dbReference type="RefSeq" id="WP_074699680.1">
    <property type="nucleotide sequence ID" value="NZ_CP018863.1"/>
</dbReference>
<dbReference type="KEGG" id="acry:AC20117_11130"/>
<dbReference type="GO" id="GO:0016740">
    <property type="term" value="F:transferase activity"/>
    <property type="evidence" value="ECO:0007669"/>
    <property type="project" value="UniProtKB-KW"/>
</dbReference>
<protein>
    <submittedName>
        <fullName evidence="3">Rhodanese-related sulfurtransferase</fullName>
    </submittedName>
</protein>
<dbReference type="InterPro" id="IPR036873">
    <property type="entry name" value="Rhodanese-like_dom_sf"/>
</dbReference>
<dbReference type="PROSITE" id="PS50206">
    <property type="entry name" value="RHODANESE_3"/>
    <property type="match status" value="2"/>
</dbReference>
<dbReference type="STRING" id="37928.SAMN04489742_1245"/>
<dbReference type="CDD" id="cd07724">
    <property type="entry name" value="POD-like_MBL-fold"/>
    <property type="match status" value="1"/>
</dbReference>
<dbReference type="InterPro" id="IPR044528">
    <property type="entry name" value="POD-like_MBL-fold"/>
</dbReference>
<gene>
    <name evidence="3" type="ORF">SAMN04489742_1245</name>
</gene>
<evidence type="ECO:0000259" key="2">
    <source>
        <dbReference type="PROSITE" id="PS50206"/>
    </source>
</evidence>
<feature type="domain" description="Rhodanese" evidence="2">
    <location>
        <begin position="268"/>
        <end position="294"/>
    </location>
</feature>
<keyword evidence="4" id="KW-1185">Reference proteome</keyword>
<dbReference type="InterPro" id="IPR036866">
    <property type="entry name" value="RibonucZ/Hydroxyglut_hydro"/>
</dbReference>
<dbReference type="SMART" id="SM00450">
    <property type="entry name" value="RHOD"/>
    <property type="match status" value="2"/>
</dbReference>
<dbReference type="SUPFAM" id="SSF52821">
    <property type="entry name" value="Rhodanese/Cell cycle control phosphatase"/>
    <property type="match status" value="2"/>
</dbReference>
<dbReference type="PANTHER" id="PTHR43084:SF1">
    <property type="entry name" value="PERSULFIDE DIOXYGENASE ETHE1, MITOCHONDRIAL"/>
    <property type="match status" value="1"/>
</dbReference>
<dbReference type="SUPFAM" id="SSF56281">
    <property type="entry name" value="Metallo-hydrolase/oxidoreductase"/>
    <property type="match status" value="1"/>
</dbReference>
<dbReference type="FunFam" id="3.60.15.10:FF:000030">
    <property type="entry name" value="Metallo-beta-lactamase family protein"/>
    <property type="match status" value="1"/>
</dbReference>
<accession>A0A1H1B516</accession>
<dbReference type="EMBL" id="FNKH01000002">
    <property type="protein sequence ID" value="SDQ47025.1"/>
    <property type="molecule type" value="Genomic_DNA"/>
</dbReference>